<keyword evidence="2" id="KW-1185">Reference proteome</keyword>
<evidence type="ECO:0000313" key="2">
    <source>
        <dbReference type="Proteomes" id="UP000512167"/>
    </source>
</evidence>
<evidence type="ECO:0000313" key="1">
    <source>
        <dbReference type="EMBL" id="QLY39849.1"/>
    </source>
</evidence>
<name>A0A7L6N5J9_9MOLU</name>
<dbReference type="KEGG" id="tbk:HF295_02830"/>
<protein>
    <submittedName>
        <fullName evidence="1">Uncharacterized protein</fullName>
    </submittedName>
</protein>
<gene>
    <name evidence="1" type="ORF">HF295_02830</name>
</gene>
<dbReference type="AlphaFoldDB" id="A0A7L6N5J9"/>
<sequence length="47" mass="5444">MKQTVFDEGPRRTAPSFTTVCSYETHVCSNEMISLRLKRWSLVPIDI</sequence>
<dbReference type="EMBL" id="CP051151">
    <property type="protein sequence ID" value="QLY39849.1"/>
    <property type="molecule type" value="Genomic_DNA"/>
</dbReference>
<dbReference type="Proteomes" id="UP000512167">
    <property type="component" value="Chromosome"/>
</dbReference>
<proteinExistence type="predicted"/>
<reference evidence="1 2" key="1">
    <citation type="submission" date="2020-04" db="EMBL/GenBank/DDBJ databases">
        <authorList>
            <person name="Zheng R.K."/>
            <person name="Sun C.M."/>
        </authorList>
    </citation>
    <scope>NUCLEOTIDE SEQUENCE [LARGE SCALE GENOMIC DNA]</scope>
    <source>
        <strain evidence="2">zrk29</strain>
    </source>
</reference>
<organism evidence="1 2">
    <name type="scientific">Hujiaoplasma nucleasis</name>
    <dbReference type="NCBI Taxonomy" id="2725268"/>
    <lineage>
        <taxon>Bacteria</taxon>
        <taxon>Bacillati</taxon>
        <taxon>Mycoplasmatota</taxon>
        <taxon>Mollicutes</taxon>
        <taxon>Candidatus Izemoplasmatales</taxon>
        <taxon>Hujiaoplasmataceae</taxon>
        <taxon>Hujiaoplasma</taxon>
    </lineage>
</organism>
<dbReference type="RefSeq" id="WP_312032338.1">
    <property type="nucleotide sequence ID" value="NZ_CP051151.1"/>
</dbReference>
<accession>A0A7L6N5J9</accession>